<dbReference type="AlphaFoldDB" id="A0A2I0AHY4"/>
<dbReference type="Proteomes" id="UP000236161">
    <property type="component" value="Unassembled WGS sequence"/>
</dbReference>
<evidence type="ECO:0000313" key="2">
    <source>
        <dbReference type="EMBL" id="PKA55150.1"/>
    </source>
</evidence>
<evidence type="ECO:0000313" key="3">
    <source>
        <dbReference type="Proteomes" id="UP000236161"/>
    </source>
</evidence>
<proteinExistence type="predicted"/>
<organism evidence="2 3">
    <name type="scientific">Apostasia shenzhenica</name>
    <dbReference type="NCBI Taxonomy" id="1088818"/>
    <lineage>
        <taxon>Eukaryota</taxon>
        <taxon>Viridiplantae</taxon>
        <taxon>Streptophyta</taxon>
        <taxon>Embryophyta</taxon>
        <taxon>Tracheophyta</taxon>
        <taxon>Spermatophyta</taxon>
        <taxon>Magnoliopsida</taxon>
        <taxon>Liliopsida</taxon>
        <taxon>Asparagales</taxon>
        <taxon>Orchidaceae</taxon>
        <taxon>Apostasioideae</taxon>
        <taxon>Apostasia</taxon>
    </lineage>
</organism>
<protein>
    <submittedName>
        <fullName evidence="2">Uncharacterized protein</fullName>
    </submittedName>
</protein>
<feature type="region of interest" description="Disordered" evidence="1">
    <location>
        <begin position="1"/>
        <end position="23"/>
    </location>
</feature>
<keyword evidence="3" id="KW-1185">Reference proteome</keyword>
<sequence length="164" mass="19523">MEFDDGNKNVRLPAIDDDNRGDYQDANQNHNTFKKKKKFSIMIFNQKSDEKKNGFACELKQGILFCWEFEKASEKNPLKISVIRLSWRTKNQIERSIYHHQTVITQAQKRRTIRQKFFYTKEAAQISQEEELGALQKEKKIKKKNRASLWKEEARRTLKQVLTV</sequence>
<name>A0A2I0AHY4_9ASPA</name>
<gene>
    <name evidence="2" type="ORF">AXF42_Ash003787</name>
</gene>
<dbReference type="EMBL" id="KZ451980">
    <property type="protein sequence ID" value="PKA55150.1"/>
    <property type="molecule type" value="Genomic_DNA"/>
</dbReference>
<evidence type="ECO:0000256" key="1">
    <source>
        <dbReference type="SAM" id="MobiDB-lite"/>
    </source>
</evidence>
<accession>A0A2I0AHY4</accession>
<reference evidence="2 3" key="1">
    <citation type="journal article" date="2017" name="Nature">
        <title>The Apostasia genome and the evolution of orchids.</title>
        <authorList>
            <person name="Zhang G.Q."/>
            <person name="Liu K.W."/>
            <person name="Li Z."/>
            <person name="Lohaus R."/>
            <person name="Hsiao Y.Y."/>
            <person name="Niu S.C."/>
            <person name="Wang J.Y."/>
            <person name="Lin Y.C."/>
            <person name="Xu Q."/>
            <person name="Chen L.J."/>
            <person name="Yoshida K."/>
            <person name="Fujiwara S."/>
            <person name="Wang Z.W."/>
            <person name="Zhang Y.Q."/>
            <person name="Mitsuda N."/>
            <person name="Wang M."/>
            <person name="Liu G.H."/>
            <person name="Pecoraro L."/>
            <person name="Huang H.X."/>
            <person name="Xiao X.J."/>
            <person name="Lin M."/>
            <person name="Wu X.Y."/>
            <person name="Wu W.L."/>
            <person name="Chen Y.Y."/>
            <person name="Chang S.B."/>
            <person name="Sakamoto S."/>
            <person name="Ohme-Takagi M."/>
            <person name="Yagi M."/>
            <person name="Zeng S.J."/>
            <person name="Shen C.Y."/>
            <person name="Yeh C.M."/>
            <person name="Luo Y.B."/>
            <person name="Tsai W.C."/>
            <person name="Van de Peer Y."/>
            <person name="Liu Z.J."/>
        </authorList>
    </citation>
    <scope>NUCLEOTIDE SEQUENCE [LARGE SCALE GENOMIC DNA]</scope>
    <source>
        <strain evidence="3">cv. Shenzhen</strain>
        <tissue evidence="2">Stem</tissue>
    </source>
</reference>